<dbReference type="KEGG" id="bvo:Pan97_19130"/>
<proteinExistence type="predicted"/>
<dbReference type="Proteomes" id="UP000318626">
    <property type="component" value="Chromosome"/>
</dbReference>
<keyword evidence="1" id="KW-1133">Transmembrane helix</keyword>
<dbReference type="EMBL" id="CP036289">
    <property type="protein sequence ID" value="QDU74893.1"/>
    <property type="molecule type" value="Genomic_DNA"/>
</dbReference>
<gene>
    <name evidence="2" type="ORF">Pan97_19130</name>
</gene>
<accession>A0A518C6P1</accession>
<keyword evidence="3" id="KW-1185">Reference proteome</keyword>
<dbReference type="RefSeq" id="WP_144971852.1">
    <property type="nucleotide sequence ID" value="NZ_CP036289.1"/>
</dbReference>
<organism evidence="2 3">
    <name type="scientific">Bremerella volcania</name>
    <dbReference type="NCBI Taxonomy" id="2527984"/>
    <lineage>
        <taxon>Bacteria</taxon>
        <taxon>Pseudomonadati</taxon>
        <taxon>Planctomycetota</taxon>
        <taxon>Planctomycetia</taxon>
        <taxon>Pirellulales</taxon>
        <taxon>Pirellulaceae</taxon>
        <taxon>Bremerella</taxon>
    </lineage>
</organism>
<evidence type="ECO:0000313" key="3">
    <source>
        <dbReference type="Proteomes" id="UP000318626"/>
    </source>
</evidence>
<sequence>MSASEKLPCKMCGAMIRPSTFEQYGGICAKCHHQTRRGGFVDSLEVLGALLFPLIMIAVFVFGIPLGHYLFFGGRDTDLHRGITKSVTLVAEVPNVELNGKPARVTTRYLVIETGNGETVWIPDENVAGVEFEAQER</sequence>
<evidence type="ECO:0000256" key="1">
    <source>
        <dbReference type="SAM" id="Phobius"/>
    </source>
</evidence>
<protein>
    <submittedName>
        <fullName evidence="2">Uncharacterized protein</fullName>
    </submittedName>
</protein>
<dbReference type="OrthoDB" id="2216871at2"/>
<name>A0A518C6P1_9BACT</name>
<evidence type="ECO:0000313" key="2">
    <source>
        <dbReference type="EMBL" id="QDU74893.1"/>
    </source>
</evidence>
<reference evidence="3" key="1">
    <citation type="submission" date="2019-02" db="EMBL/GenBank/DDBJ databases">
        <title>Deep-cultivation of Planctomycetes and their phenomic and genomic characterization uncovers novel biology.</title>
        <authorList>
            <person name="Wiegand S."/>
            <person name="Jogler M."/>
            <person name="Boedeker C."/>
            <person name="Pinto D."/>
            <person name="Vollmers J."/>
            <person name="Rivas-Marin E."/>
            <person name="Kohn T."/>
            <person name="Peeters S.H."/>
            <person name="Heuer A."/>
            <person name="Rast P."/>
            <person name="Oberbeckmann S."/>
            <person name="Bunk B."/>
            <person name="Jeske O."/>
            <person name="Meyerdierks A."/>
            <person name="Storesund J.E."/>
            <person name="Kallscheuer N."/>
            <person name="Luecker S."/>
            <person name="Lage O.M."/>
            <person name="Pohl T."/>
            <person name="Merkel B.J."/>
            <person name="Hornburger P."/>
            <person name="Mueller R.-W."/>
            <person name="Bruemmer F."/>
            <person name="Labrenz M."/>
            <person name="Spormann A.M."/>
            <person name="Op den Camp H."/>
            <person name="Overmann J."/>
            <person name="Amann R."/>
            <person name="Jetten M.S.M."/>
            <person name="Mascher T."/>
            <person name="Medema M.H."/>
            <person name="Devos D.P."/>
            <person name="Kaster A.-K."/>
            <person name="Ovreas L."/>
            <person name="Rohde M."/>
            <person name="Galperin M.Y."/>
            <person name="Jogler C."/>
        </authorList>
    </citation>
    <scope>NUCLEOTIDE SEQUENCE [LARGE SCALE GENOMIC DNA]</scope>
    <source>
        <strain evidence="3">Pan97</strain>
    </source>
</reference>
<keyword evidence="1" id="KW-0812">Transmembrane</keyword>
<keyword evidence="1" id="KW-0472">Membrane</keyword>
<dbReference type="AlphaFoldDB" id="A0A518C6P1"/>
<feature type="transmembrane region" description="Helical" evidence="1">
    <location>
        <begin position="46"/>
        <end position="71"/>
    </location>
</feature>